<dbReference type="EMBL" id="VSWD01000005">
    <property type="protein sequence ID" value="KAK3101794.1"/>
    <property type="molecule type" value="Genomic_DNA"/>
</dbReference>
<dbReference type="Proteomes" id="UP001186944">
    <property type="component" value="Unassembled WGS sequence"/>
</dbReference>
<evidence type="ECO:0000313" key="2">
    <source>
        <dbReference type="Proteomes" id="UP001186944"/>
    </source>
</evidence>
<dbReference type="AlphaFoldDB" id="A0AA88YAZ5"/>
<name>A0AA88YAZ5_PINIB</name>
<organism evidence="1 2">
    <name type="scientific">Pinctada imbricata</name>
    <name type="common">Atlantic pearl-oyster</name>
    <name type="synonym">Pinctada martensii</name>
    <dbReference type="NCBI Taxonomy" id="66713"/>
    <lineage>
        <taxon>Eukaryota</taxon>
        <taxon>Metazoa</taxon>
        <taxon>Spiralia</taxon>
        <taxon>Lophotrochozoa</taxon>
        <taxon>Mollusca</taxon>
        <taxon>Bivalvia</taxon>
        <taxon>Autobranchia</taxon>
        <taxon>Pteriomorphia</taxon>
        <taxon>Pterioida</taxon>
        <taxon>Pterioidea</taxon>
        <taxon>Pteriidae</taxon>
        <taxon>Pinctada</taxon>
    </lineage>
</organism>
<evidence type="ECO:0000313" key="1">
    <source>
        <dbReference type="EMBL" id="KAK3101794.1"/>
    </source>
</evidence>
<proteinExistence type="predicted"/>
<gene>
    <name evidence="1" type="ORF">FSP39_006415</name>
</gene>
<accession>A0AA88YAZ5</accession>
<protein>
    <submittedName>
        <fullName evidence="1">Uncharacterized protein</fullName>
    </submittedName>
</protein>
<sequence length="291" mass="33973">MPIRNVPSVMFGAEREEIYNPATSFEGWSNCSTPMTLRDRWFFIDEARTTLRIRRKSFVFKDPGNEILRYKCVQNKGNTYLLRIQGIDLNRDGIVCIGFAPVHDHPTAEYRIWRLSQSVIGHRIMAPQEIPGSIIPPNINHWCKGAHLPVESYIQRSEPGCKFPHELRTHWQTSLQIAWRLSFSKTELSFVAMNRTSYRFRCERRDKEFYLLRSFNMLPGQDGILCLNIVQLPTDPFYDFKMSRTNSGNWNSLEGMVLLVDRGLSVRLYEDCDWLDSPARPEFLYRPQNGG</sequence>
<comment type="caution">
    <text evidence="1">The sequence shown here is derived from an EMBL/GenBank/DDBJ whole genome shotgun (WGS) entry which is preliminary data.</text>
</comment>
<reference evidence="1" key="1">
    <citation type="submission" date="2019-08" db="EMBL/GenBank/DDBJ databases">
        <title>The improved chromosome-level genome for the pearl oyster Pinctada fucata martensii using PacBio sequencing and Hi-C.</title>
        <authorList>
            <person name="Zheng Z."/>
        </authorList>
    </citation>
    <scope>NUCLEOTIDE SEQUENCE</scope>
    <source>
        <strain evidence="1">ZZ-2019</strain>
        <tissue evidence="1">Adductor muscle</tissue>
    </source>
</reference>
<keyword evidence="2" id="KW-1185">Reference proteome</keyword>